<evidence type="ECO:0000256" key="2">
    <source>
        <dbReference type="ARBA" id="ARBA00022475"/>
    </source>
</evidence>
<keyword evidence="2 6" id="KW-1003">Cell membrane</keyword>
<feature type="domain" description="VTT" evidence="7">
    <location>
        <begin position="61"/>
        <end position="177"/>
    </location>
</feature>
<dbReference type="EMBL" id="SOPW01000029">
    <property type="protein sequence ID" value="TFB13163.1"/>
    <property type="molecule type" value="Genomic_DNA"/>
</dbReference>
<comment type="subcellular location">
    <subcellularLocation>
        <location evidence="1 6">Cell membrane</location>
        <topology evidence="1 6">Multi-pass membrane protein</topology>
    </subcellularLocation>
</comment>
<evidence type="ECO:0000256" key="3">
    <source>
        <dbReference type="ARBA" id="ARBA00022692"/>
    </source>
</evidence>
<dbReference type="Proteomes" id="UP000297975">
    <property type="component" value="Unassembled WGS sequence"/>
</dbReference>
<keyword evidence="3 6" id="KW-0812">Transmembrane</keyword>
<gene>
    <name evidence="8" type="ORF">E3U55_16555</name>
</gene>
<evidence type="ECO:0000313" key="9">
    <source>
        <dbReference type="Proteomes" id="UP000297975"/>
    </source>
</evidence>
<dbReference type="OrthoDB" id="9812980at2"/>
<evidence type="ECO:0000313" key="8">
    <source>
        <dbReference type="EMBL" id="TFB13163.1"/>
    </source>
</evidence>
<keyword evidence="9" id="KW-1185">Reference proteome</keyword>
<feature type="transmembrane region" description="Helical" evidence="6">
    <location>
        <begin position="65"/>
        <end position="97"/>
    </location>
</feature>
<organism evidence="8 9">
    <name type="scientific">Filobacillus milosensis</name>
    <dbReference type="NCBI Taxonomy" id="94137"/>
    <lineage>
        <taxon>Bacteria</taxon>
        <taxon>Bacillati</taxon>
        <taxon>Bacillota</taxon>
        <taxon>Bacilli</taxon>
        <taxon>Bacillales</taxon>
        <taxon>Bacillaceae</taxon>
        <taxon>Filobacillus</taxon>
    </lineage>
</organism>
<evidence type="ECO:0000256" key="6">
    <source>
        <dbReference type="RuleBase" id="RU366058"/>
    </source>
</evidence>
<protein>
    <recommendedName>
        <fullName evidence="6">TVP38/TMEM64 family membrane protein</fullName>
    </recommendedName>
</protein>
<dbReference type="GO" id="GO:0005886">
    <property type="term" value="C:plasma membrane"/>
    <property type="evidence" value="ECO:0007669"/>
    <property type="project" value="UniProtKB-SubCell"/>
</dbReference>
<dbReference type="Pfam" id="PF09335">
    <property type="entry name" value="VTT_dom"/>
    <property type="match status" value="1"/>
</dbReference>
<comment type="caution">
    <text evidence="8">The sequence shown here is derived from an EMBL/GenBank/DDBJ whole genome shotgun (WGS) entry which is preliminary data.</text>
</comment>
<evidence type="ECO:0000256" key="4">
    <source>
        <dbReference type="ARBA" id="ARBA00022989"/>
    </source>
</evidence>
<feature type="transmembrane region" description="Helical" evidence="6">
    <location>
        <begin position="185"/>
        <end position="204"/>
    </location>
</feature>
<reference evidence="8 9" key="1">
    <citation type="submission" date="2019-03" db="EMBL/GenBank/DDBJ databases">
        <authorList>
            <person name="He R.-H."/>
        </authorList>
    </citation>
    <scope>NUCLEOTIDE SEQUENCE [LARGE SCALE GENOMIC DNA]</scope>
    <source>
        <strain evidence="9">SH 714</strain>
    </source>
</reference>
<dbReference type="AlphaFoldDB" id="A0A4Y8IED7"/>
<keyword evidence="4 6" id="KW-1133">Transmembrane helix</keyword>
<name>A0A4Y8IED7_9BACI</name>
<keyword evidence="5 6" id="KW-0472">Membrane</keyword>
<sequence>MQSKSIIKGSAIVIFVLVLYSFHQRLFHISPEDLRTFIFMAGWLAPLFYLILFTLRPLTLFPASIFSIVGGLAFGAILGSLLAWTGATLGAVLAFLISRRLGEDKFKHLKNKKVNELKNKFEEKGFLYILALRFLPIVNFDLISYGAGLSEVRLIDFTKATVIGIIPGTLIYNFMGASLVEGNKWTMMIVGIGYAIIVLVPVLWKRNIMKRIDQVNSKHTEG</sequence>
<proteinExistence type="inferred from homology"/>
<feature type="transmembrane region" description="Helical" evidence="6">
    <location>
        <begin position="126"/>
        <end position="147"/>
    </location>
</feature>
<evidence type="ECO:0000259" key="7">
    <source>
        <dbReference type="Pfam" id="PF09335"/>
    </source>
</evidence>
<dbReference type="InterPro" id="IPR032816">
    <property type="entry name" value="VTT_dom"/>
</dbReference>
<evidence type="ECO:0000256" key="1">
    <source>
        <dbReference type="ARBA" id="ARBA00004651"/>
    </source>
</evidence>
<dbReference type="RefSeq" id="WP_134341586.1">
    <property type="nucleotide sequence ID" value="NZ_SOPW01000029.1"/>
</dbReference>
<evidence type="ECO:0000256" key="5">
    <source>
        <dbReference type="ARBA" id="ARBA00023136"/>
    </source>
</evidence>
<dbReference type="InterPro" id="IPR015414">
    <property type="entry name" value="TMEM64"/>
</dbReference>
<dbReference type="PANTHER" id="PTHR12677:SF59">
    <property type="entry name" value="GOLGI APPARATUS MEMBRANE PROTEIN TVP38-RELATED"/>
    <property type="match status" value="1"/>
</dbReference>
<dbReference type="PANTHER" id="PTHR12677">
    <property type="entry name" value="GOLGI APPARATUS MEMBRANE PROTEIN TVP38-RELATED"/>
    <property type="match status" value="1"/>
</dbReference>
<comment type="similarity">
    <text evidence="6">Belongs to the TVP38/TMEM64 family.</text>
</comment>
<feature type="transmembrane region" description="Helical" evidence="6">
    <location>
        <begin position="34"/>
        <end position="53"/>
    </location>
</feature>
<accession>A0A4Y8IED7</accession>
<feature type="transmembrane region" description="Helical" evidence="6">
    <location>
        <begin position="6"/>
        <end position="22"/>
    </location>
</feature>